<keyword evidence="2 4" id="KW-0238">DNA-binding</keyword>
<keyword evidence="5" id="KW-1185">Reference proteome</keyword>
<dbReference type="Proteomes" id="UP001597110">
    <property type="component" value="Unassembled WGS sequence"/>
</dbReference>
<gene>
    <name evidence="4" type="ORF">ACFQ0E_15760</name>
</gene>
<dbReference type="RefSeq" id="WP_386825448.1">
    <property type="nucleotide sequence ID" value="NZ_JBHTIF010000004.1"/>
</dbReference>
<dbReference type="Pfam" id="PF02303">
    <property type="entry name" value="Phage_DNA_bind"/>
    <property type="match status" value="1"/>
</dbReference>
<evidence type="ECO:0000256" key="2">
    <source>
        <dbReference type="ARBA" id="ARBA00023125"/>
    </source>
</evidence>
<evidence type="ECO:0000256" key="1">
    <source>
        <dbReference type="ARBA" id="ARBA00022705"/>
    </source>
</evidence>
<sequence length="103" mass="11419">MNLDQIKVSVLSANVEERKGTFTDDSGKDREFTTRKQKAKLEVGGFAYPFDVRLENGQQPYAPGEYLLDPAAMLTVNKGALNWGRFPVLRSLAESATPRTRAA</sequence>
<proteinExistence type="predicted"/>
<evidence type="ECO:0000313" key="4">
    <source>
        <dbReference type="EMBL" id="MFD0727051.1"/>
    </source>
</evidence>
<dbReference type="EMBL" id="JBHTIF010000004">
    <property type="protein sequence ID" value="MFD0727051.1"/>
    <property type="molecule type" value="Genomic_DNA"/>
</dbReference>
<organism evidence="4 5">
    <name type="scientific">Lysobacter brunescens</name>
    <dbReference type="NCBI Taxonomy" id="262323"/>
    <lineage>
        <taxon>Bacteria</taxon>
        <taxon>Pseudomonadati</taxon>
        <taxon>Pseudomonadota</taxon>
        <taxon>Gammaproteobacteria</taxon>
        <taxon>Lysobacterales</taxon>
        <taxon>Lysobacteraceae</taxon>
        <taxon>Lysobacter</taxon>
    </lineage>
</organism>
<reference evidence="5" key="1">
    <citation type="journal article" date="2019" name="Int. J. Syst. Evol. Microbiol.">
        <title>The Global Catalogue of Microorganisms (GCM) 10K type strain sequencing project: providing services to taxonomists for standard genome sequencing and annotation.</title>
        <authorList>
            <consortium name="The Broad Institute Genomics Platform"/>
            <consortium name="The Broad Institute Genome Sequencing Center for Infectious Disease"/>
            <person name="Wu L."/>
            <person name="Ma J."/>
        </authorList>
    </citation>
    <scope>NUCLEOTIDE SEQUENCE [LARGE SCALE GENOMIC DNA]</scope>
    <source>
        <strain evidence="5">CCUG 55585</strain>
    </source>
</reference>
<dbReference type="GO" id="GO:0003677">
    <property type="term" value="F:DNA binding"/>
    <property type="evidence" value="ECO:0007669"/>
    <property type="project" value="UniProtKB-KW"/>
</dbReference>
<evidence type="ECO:0000313" key="5">
    <source>
        <dbReference type="Proteomes" id="UP001597110"/>
    </source>
</evidence>
<protein>
    <recommendedName>
        <fullName evidence="3">Single-stranded DNA-binding protein</fullName>
    </recommendedName>
</protein>
<evidence type="ECO:0000256" key="3">
    <source>
        <dbReference type="ARBA" id="ARBA00030596"/>
    </source>
</evidence>
<comment type="caution">
    <text evidence="4">The sequence shown here is derived from an EMBL/GenBank/DDBJ whole genome shotgun (WGS) entry which is preliminary data.</text>
</comment>
<dbReference type="InterPro" id="IPR003512">
    <property type="entry name" value="Phage_M13_G5P_DNA-bd"/>
</dbReference>
<name>A0ABW2YGB4_9GAMM</name>
<dbReference type="Gene3D" id="2.40.50.140">
    <property type="entry name" value="Nucleic acid-binding proteins"/>
    <property type="match status" value="1"/>
</dbReference>
<keyword evidence="1" id="KW-0235">DNA replication</keyword>
<accession>A0ABW2YGB4</accession>
<dbReference type="SUPFAM" id="SSF50249">
    <property type="entry name" value="Nucleic acid-binding proteins"/>
    <property type="match status" value="1"/>
</dbReference>
<dbReference type="InterPro" id="IPR012340">
    <property type="entry name" value="NA-bd_OB-fold"/>
</dbReference>